<protein>
    <recommendedName>
        <fullName evidence="5">Transmembrane protein</fullName>
    </recommendedName>
</protein>
<evidence type="ECO:0008006" key="5">
    <source>
        <dbReference type="Google" id="ProtNLM"/>
    </source>
</evidence>
<proteinExistence type="predicted"/>
<evidence type="ECO:0000256" key="2">
    <source>
        <dbReference type="SAM" id="Phobius"/>
    </source>
</evidence>
<feature type="transmembrane region" description="Helical" evidence="2">
    <location>
        <begin position="52"/>
        <end position="75"/>
    </location>
</feature>
<comment type="caution">
    <text evidence="3">The sequence shown here is derived from an EMBL/GenBank/DDBJ whole genome shotgun (WGS) entry which is preliminary data.</text>
</comment>
<keyword evidence="2" id="KW-0812">Transmembrane</keyword>
<feature type="transmembrane region" description="Helical" evidence="2">
    <location>
        <begin position="175"/>
        <end position="196"/>
    </location>
</feature>
<feature type="transmembrane region" description="Helical" evidence="2">
    <location>
        <begin position="143"/>
        <end position="163"/>
    </location>
</feature>
<feature type="transmembrane region" description="Helical" evidence="2">
    <location>
        <begin position="262"/>
        <end position="279"/>
    </location>
</feature>
<evidence type="ECO:0000313" key="4">
    <source>
        <dbReference type="Proteomes" id="UP000692954"/>
    </source>
</evidence>
<evidence type="ECO:0000313" key="3">
    <source>
        <dbReference type="EMBL" id="CAD8099820.1"/>
    </source>
</evidence>
<keyword evidence="2" id="KW-0472">Membrane</keyword>
<sequence>MQLIMLMQPLFMIIENGLEEWSPDYSIVHLITLLIFRQDVLLLDYDITFTRIYLVVLVIFTIQKVWQFTITFMLYRIKDREQQFQKVEECSYFRITIIILAIYTQFANTILHLLFSTLCIISFTACIKNGQEYVHLILSLLTYIFWQVDYLITYTISSTSLTFKHNYLDISQTTILTYLTYLIQQLQIIIFCILLNKNNVKLTNIVLLLLDILSQIMNQLLFQTYIYKESRQLIYFISSLKFVLCFYFFGKSFNQNEMFENLIIPLLLLPLVYYGLMTLDSKIHYEAFANMFKEEPDLNKLVYQLKLILNQCDLEKQMMIPLKSSLINKFHRKLCHNPLCICSNKIFISEISQANAITQQILKQFIFNKVQFILDSKEAQKSHQYNQLIIIQTLFQYDFGWLTDSIKNLTQLLNCHTNNQNFIIKKEIQKKSVYEESCNETSTRKDKSDEHQTQYIRLKIQLNIIDQCRINYILYLAKFKLKSFLGTSMHAYQQIMVTDFIQSYLTYDQCLKQIQSQTIETINDKIEFYYNILKDDKQNLNNLGKFTKEICFKLNKLKKRLKQIYAVYPCSSIQRCICFFQCELLNNYYEANKTSTLTSMQDDKMFRNKKITNYDIQVDQTAYAILTIKGELDDFHIEQMSSYFLKLIGKQSCKDIHFFQLLPRFMKNWHPSFIHNFFNDGQSRYYKSFNQSFISTNIGLLKTVYLCYDITRILSNQNLVFAAFLQELPDQKCFLLAYGTNQRITFSENFFKKIGFNQKIILGLPQVLSIVNGLYLQYLIPSFPQEDIERDTFQLNTEMRFLNDKHLKEVQDEGIDLGMYILDPKQWQKEDQICLYSVSIIVTKRYVAQQSYLLIEFSTITKLAKNLTDTSKFQTIQIIDITSLQSQEAQFINDSFASLMNLSDEAEPKKVNIFDVRMKEFLQNELLEDDAVNIASFRKDELNNNIVPQSHRLLLTERKKEIQQEFFNIQQMNIDSLKQSSIYESHKQREAEHNVIDEIQSQQSSVGGVKESQLFKKFEMIEKIIKKKKFDKMTIYLILLLLQTAFFISFALIVITMISAELLMFIQEIDMISLHANIMAPHDLYLSIKVTISAYQQQYREKYIDNATLYKLIDPLYQFNAPYYFDLQNNLYDVLQNEHLSTFFTDQYVTVYFMGNNDSVTYTKEISFREELLAILHAQYQFKRVFDARKNANGQACQVLQFANYFNLQDKLEELTNEILQYSKNRSAAAADQWFIIWLIYQLIAICIGITTLFYKRSILKTYEKLLSLFYYSDKNSLEQEIQKLKHLNTLIQQNQDLLSKYDFNFREREDLVNRKKKESQQTRLEKPKKQGERKLQKIIPIIAFFCIYIFFLVYSVIIQEETKNYLTKYKQTTDFYRLVQDLSFRSGNIYVYREIFFRWSNFSYLEKTDLNRLYGLVDKSQDVMQVYVNGLSQQQQGDYLFSDSYIEFVSQVENSNLCNFINPKYLNLTQYCEYALDGVLMKGMIPSLNYISQSIRSQQAINNFTKRAEVHFYELEGAQVICLAFQNVSEKLKQGMIELTHSFNQINEILSYLFLFSQLFFSIVFMTCFRKNLLTEFTMYKKSLQLIPIQVLLGDDSLERALRQFEFTEKI</sequence>
<feature type="transmembrane region" description="Helical" evidence="2">
    <location>
        <begin position="1550"/>
        <end position="1570"/>
    </location>
</feature>
<name>A0A8S1P9P9_9CILI</name>
<dbReference type="InterPro" id="IPR052994">
    <property type="entry name" value="Tiny_macrocysts_regulators"/>
</dbReference>
<feature type="transmembrane region" description="Helical" evidence="2">
    <location>
        <begin position="233"/>
        <end position="250"/>
    </location>
</feature>
<keyword evidence="4" id="KW-1185">Reference proteome</keyword>
<dbReference type="EMBL" id="CAJJDN010000072">
    <property type="protein sequence ID" value="CAD8099820.1"/>
    <property type="molecule type" value="Genomic_DNA"/>
</dbReference>
<keyword evidence="2" id="KW-1133">Transmembrane helix</keyword>
<gene>
    <name evidence="3" type="ORF">PSON_ATCC_30995.1.T0720215</name>
</gene>
<feature type="transmembrane region" description="Helical" evidence="2">
    <location>
        <begin position="1234"/>
        <end position="1255"/>
    </location>
</feature>
<reference evidence="3" key="1">
    <citation type="submission" date="2021-01" db="EMBL/GenBank/DDBJ databases">
        <authorList>
            <consortium name="Genoscope - CEA"/>
            <person name="William W."/>
        </authorList>
    </citation>
    <scope>NUCLEOTIDE SEQUENCE</scope>
</reference>
<feature type="coiled-coil region" evidence="1">
    <location>
        <begin position="1205"/>
        <end position="1232"/>
    </location>
</feature>
<organism evidence="3 4">
    <name type="scientific">Paramecium sonneborni</name>
    <dbReference type="NCBI Taxonomy" id="65129"/>
    <lineage>
        <taxon>Eukaryota</taxon>
        <taxon>Sar</taxon>
        <taxon>Alveolata</taxon>
        <taxon>Ciliophora</taxon>
        <taxon>Intramacronucleata</taxon>
        <taxon>Oligohymenophorea</taxon>
        <taxon>Peniculida</taxon>
        <taxon>Parameciidae</taxon>
        <taxon>Paramecium</taxon>
    </lineage>
</organism>
<accession>A0A8S1P9P9</accession>
<evidence type="ECO:0000256" key="1">
    <source>
        <dbReference type="SAM" id="Coils"/>
    </source>
</evidence>
<feature type="transmembrane region" description="Helical" evidence="2">
    <location>
        <begin position="1035"/>
        <end position="1058"/>
    </location>
</feature>
<feature type="transmembrane region" description="Helical" evidence="2">
    <location>
        <begin position="1339"/>
        <end position="1358"/>
    </location>
</feature>
<keyword evidence="1" id="KW-0175">Coiled coil</keyword>
<feature type="transmembrane region" description="Helical" evidence="2">
    <location>
        <begin position="202"/>
        <end position="221"/>
    </location>
</feature>
<dbReference type="Proteomes" id="UP000692954">
    <property type="component" value="Unassembled WGS sequence"/>
</dbReference>
<feature type="transmembrane region" description="Helical" evidence="2">
    <location>
        <begin position="95"/>
        <end position="123"/>
    </location>
</feature>
<dbReference type="PANTHER" id="PTHR31600:SF2">
    <property type="entry name" value="GAMETE ENRICHED GENE 10 PROTEIN-RELATED"/>
    <property type="match status" value="1"/>
</dbReference>
<dbReference type="PANTHER" id="PTHR31600">
    <property type="entry name" value="TINY MACROCYSTS PROTEIN B-RELATED"/>
    <property type="match status" value="1"/>
</dbReference>
<dbReference type="OrthoDB" id="299008at2759"/>